<feature type="region of interest" description="Disordered" evidence="1">
    <location>
        <begin position="217"/>
        <end position="240"/>
    </location>
</feature>
<feature type="non-terminal residue" evidence="3">
    <location>
        <position position="1"/>
    </location>
</feature>
<dbReference type="GO" id="GO:0005759">
    <property type="term" value="C:mitochondrial matrix"/>
    <property type="evidence" value="ECO:0007669"/>
    <property type="project" value="TreeGrafter"/>
</dbReference>
<dbReference type="OrthoDB" id="412814at2759"/>
<dbReference type="PANTHER" id="PTHR21052:SF0">
    <property type="entry name" value="ALPHA-KETOGLUTARATE-DEPENDENT DIOXYGENASE ALKB HOMOLOG 7, MITOCHONDRIAL"/>
    <property type="match status" value="1"/>
</dbReference>
<dbReference type="InterPro" id="IPR005123">
    <property type="entry name" value="Oxoglu/Fe-dep_dioxygenase_dom"/>
</dbReference>
<dbReference type="GO" id="GO:0006631">
    <property type="term" value="P:fatty acid metabolic process"/>
    <property type="evidence" value="ECO:0007669"/>
    <property type="project" value="TreeGrafter"/>
</dbReference>
<dbReference type="InterPro" id="IPR037151">
    <property type="entry name" value="AlkB-like_sf"/>
</dbReference>
<keyword evidence="4" id="KW-1185">Reference proteome</keyword>
<feature type="domain" description="Fe2OG dioxygenase" evidence="2">
    <location>
        <begin position="104"/>
        <end position="218"/>
    </location>
</feature>
<dbReference type="InterPro" id="IPR032870">
    <property type="entry name" value="ALKBH7-like"/>
</dbReference>
<evidence type="ECO:0000313" key="3">
    <source>
        <dbReference type="EMBL" id="CAE8611466.1"/>
    </source>
</evidence>
<accession>A0A813FG82</accession>
<dbReference type="SUPFAM" id="SSF51197">
    <property type="entry name" value="Clavaminate synthase-like"/>
    <property type="match status" value="1"/>
</dbReference>
<evidence type="ECO:0000313" key="4">
    <source>
        <dbReference type="Proteomes" id="UP000654075"/>
    </source>
</evidence>
<reference evidence="3" key="1">
    <citation type="submission" date="2021-02" db="EMBL/GenBank/DDBJ databases">
        <authorList>
            <person name="Dougan E. K."/>
            <person name="Rhodes N."/>
            <person name="Thang M."/>
            <person name="Chan C."/>
        </authorList>
    </citation>
    <scope>NUCLEOTIDE SEQUENCE</scope>
</reference>
<name>A0A813FG82_POLGL</name>
<dbReference type="InterPro" id="IPR027450">
    <property type="entry name" value="AlkB-like"/>
</dbReference>
<comment type="caution">
    <text evidence="3">The sequence shown here is derived from an EMBL/GenBank/DDBJ whole genome shotgun (WGS) entry which is preliminary data.</text>
</comment>
<dbReference type="Proteomes" id="UP000654075">
    <property type="component" value="Unassembled WGS sequence"/>
</dbReference>
<dbReference type="PANTHER" id="PTHR21052">
    <property type="entry name" value="SPERMATOGENESIS ASSOCIATED 11-RELATED"/>
    <property type="match status" value="1"/>
</dbReference>
<organism evidence="3 4">
    <name type="scientific">Polarella glacialis</name>
    <name type="common">Dinoflagellate</name>
    <dbReference type="NCBI Taxonomy" id="89957"/>
    <lineage>
        <taxon>Eukaryota</taxon>
        <taxon>Sar</taxon>
        <taxon>Alveolata</taxon>
        <taxon>Dinophyceae</taxon>
        <taxon>Suessiales</taxon>
        <taxon>Suessiaceae</taxon>
        <taxon>Polarella</taxon>
    </lineage>
</organism>
<dbReference type="PROSITE" id="PS51471">
    <property type="entry name" value="FE2OG_OXY"/>
    <property type="match status" value="1"/>
</dbReference>
<evidence type="ECO:0000256" key="1">
    <source>
        <dbReference type="SAM" id="MobiDB-lite"/>
    </source>
</evidence>
<dbReference type="GO" id="GO:0006974">
    <property type="term" value="P:DNA damage response"/>
    <property type="evidence" value="ECO:0007669"/>
    <property type="project" value="InterPro"/>
</dbReference>
<sequence>MAAQGVVFATPHIPGLSYFPEFLSEEELDLLSAVIEAGPRDASETLSTGRPLAATPGVHWHGFPRPHGWDRSCGDTTEESPLPRLVVGALARLQQRGALPEGYAFDQAIVNCYPEGAEGIPMHVDRATFDDVIVGFSLGAPAVIDFEPLDARKAVDLREVGLSSGTPLSLVLEERSVYIFSGEVRWQWKHGIRQGPHRYNGVELPGGQRISVTLRRMKRQERRSEPGDPDTLWLEESRAE</sequence>
<dbReference type="Gene3D" id="2.60.120.590">
    <property type="entry name" value="Alpha-ketoglutarate-dependent dioxygenase AlkB-like"/>
    <property type="match status" value="1"/>
</dbReference>
<protein>
    <recommendedName>
        <fullName evidence="2">Fe2OG dioxygenase domain-containing protein</fullName>
    </recommendedName>
</protein>
<dbReference type="Pfam" id="PF13532">
    <property type="entry name" value="2OG-FeII_Oxy_2"/>
    <property type="match status" value="1"/>
</dbReference>
<evidence type="ECO:0000259" key="2">
    <source>
        <dbReference type="PROSITE" id="PS51471"/>
    </source>
</evidence>
<gene>
    <name evidence="3" type="ORF">PGLA1383_LOCUS29268</name>
</gene>
<dbReference type="AlphaFoldDB" id="A0A813FG82"/>
<dbReference type="EMBL" id="CAJNNV010025025">
    <property type="protein sequence ID" value="CAE8611466.1"/>
    <property type="molecule type" value="Genomic_DNA"/>
</dbReference>
<proteinExistence type="predicted"/>